<comment type="similarity">
    <text evidence="9">Belongs to the GSP H family.</text>
</comment>
<keyword evidence="3" id="KW-1003">Cell membrane</keyword>
<name>D8K7Q8_NITWC</name>
<dbReference type="GO" id="GO:0015628">
    <property type="term" value="P:protein secretion by the type II secretion system"/>
    <property type="evidence" value="ECO:0007669"/>
    <property type="project" value="InterPro"/>
</dbReference>
<feature type="domain" description="General secretion pathway GspH" evidence="12">
    <location>
        <begin position="39"/>
        <end position="166"/>
    </location>
</feature>
<evidence type="ECO:0000256" key="1">
    <source>
        <dbReference type="ARBA" id="ARBA00004377"/>
    </source>
</evidence>
<evidence type="ECO:0000256" key="5">
    <source>
        <dbReference type="ARBA" id="ARBA00022519"/>
    </source>
</evidence>
<evidence type="ECO:0000256" key="9">
    <source>
        <dbReference type="ARBA" id="ARBA00025772"/>
    </source>
</evidence>
<protein>
    <recommendedName>
        <fullName evidence="2">Type II secretion system protein H</fullName>
    </recommendedName>
    <alternativeName>
        <fullName evidence="10">General secretion pathway protein H</fullName>
    </alternativeName>
</protein>
<evidence type="ECO:0000256" key="2">
    <source>
        <dbReference type="ARBA" id="ARBA00021549"/>
    </source>
</evidence>
<dbReference type="AlphaFoldDB" id="D8K7Q8"/>
<dbReference type="InterPro" id="IPR045584">
    <property type="entry name" value="Pilin-like"/>
</dbReference>
<evidence type="ECO:0000259" key="12">
    <source>
        <dbReference type="Pfam" id="PF12019"/>
    </source>
</evidence>
<dbReference type="NCBIfam" id="TIGR02532">
    <property type="entry name" value="IV_pilin_GFxxxE"/>
    <property type="match status" value="1"/>
</dbReference>
<dbReference type="Pfam" id="PF12019">
    <property type="entry name" value="GspH"/>
    <property type="match status" value="1"/>
</dbReference>
<accession>D8K7Q8</accession>
<dbReference type="InterPro" id="IPR022346">
    <property type="entry name" value="T2SS_GspH"/>
</dbReference>
<dbReference type="eggNOG" id="COG4970">
    <property type="taxonomic scope" value="Bacteria"/>
</dbReference>
<dbReference type="HOGENOM" id="CLU_084761_1_4_6"/>
<dbReference type="RefSeq" id="WP_013221024.1">
    <property type="nucleotide sequence ID" value="NC_014315.1"/>
</dbReference>
<evidence type="ECO:0000256" key="3">
    <source>
        <dbReference type="ARBA" id="ARBA00022475"/>
    </source>
</evidence>
<comment type="subcellular location">
    <subcellularLocation>
        <location evidence="1">Cell inner membrane</location>
        <topology evidence="1">Single-pass membrane protein</topology>
    </subcellularLocation>
</comment>
<sequence>MTGFTLVELVITLAIAAIITTMAVPSFQEMIRKNRMATQTNEFIAALHLARSEAIKRGQRITVCKSTNSTTSSPTCNTSNSTGWDRGWIVFVDGDENAALATTEIILQVHGSLEGGNRLTGNTNVADYISYVPNGMTQLTGGAIQMGTVTLCHPPKANQIIINNTGRVHSTEASCS</sequence>
<dbReference type="Pfam" id="PF07963">
    <property type="entry name" value="N_methyl"/>
    <property type="match status" value="1"/>
</dbReference>
<dbReference type="SUPFAM" id="SSF54523">
    <property type="entry name" value="Pili subunits"/>
    <property type="match status" value="1"/>
</dbReference>
<keyword evidence="8 11" id="KW-0472">Membrane</keyword>
<dbReference type="PROSITE" id="PS00409">
    <property type="entry name" value="PROKAR_NTER_METHYL"/>
    <property type="match status" value="1"/>
</dbReference>
<reference evidence="13 14" key="1">
    <citation type="submission" date="2010-06" db="EMBL/GenBank/DDBJ databases">
        <title>Complete sequence of chromosome of Nitrosococcus watsoni C-113.</title>
        <authorList>
            <consortium name="US DOE Joint Genome Institute"/>
            <person name="Lucas S."/>
            <person name="Copeland A."/>
            <person name="Lapidus A."/>
            <person name="Cheng J.-F."/>
            <person name="Bruce D."/>
            <person name="Goodwin L."/>
            <person name="Pitluck S."/>
            <person name="Malfatti S.A."/>
            <person name="Chain P.S.G."/>
            <person name="Land M."/>
            <person name="Hauser L."/>
            <person name="Kyrpides N."/>
            <person name="Ivanova N."/>
            <person name="Cambell M.A."/>
            <person name="Heidelberg J.F."/>
            <person name="Klotz M.G."/>
            <person name="Woyke T."/>
        </authorList>
    </citation>
    <scope>NUCLEOTIDE SEQUENCE [LARGE SCALE GENOMIC DNA]</scope>
    <source>
        <strain evidence="13 14">C-113</strain>
    </source>
</reference>
<evidence type="ECO:0000256" key="8">
    <source>
        <dbReference type="ARBA" id="ARBA00023136"/>
    </source>
</evidence>
<keyword evidence="7 11" id="KW-1133">Transmembrane helix</keyword>
<keyword evidence="14" id="KW-1185">Reference proteome</keyword>
<evidence type="ECO:0000313" key="13">
    <source>
        <dbReference type="EMBL" id="ADJ28935.1"/>
    </source>
</evidence>
<dbReference type="Proteomes" id="UP000000393">
    <property type="component" value="Chromosome"/>
</dbReference>
<dbReference type="InterPro" id="IPR012902">
    <property type="entry name" value="N_methyl_site"/>
</dbReference>
<dbReference type="EMBL" id="CP002086">
    <property type="protein sequence ID" value="ADJ28935.1"/>
    <property type="molecule type" value="Genomic_DNA"/>
</dbReference>
<evidence type="ECO:0000256" key="4">
    <source>
        <dbReference type="ARBA" id="ARBA00022481"/>
    </source>
</evidence>
<dbReference type="KEGG" id="nwa:Nwat_2102"/>
<evidence type="ECO:0000256" key="11">
    <source>
        <dbReference type="SAM" id="Phobius"/>
    </source>
</evidence>
<proteinExistence type="inferred from homology"/>
<keyword evidence="4" id="KW-0488">Methylation</keyword>
<dbReference type="GO" id="GO:0005886">
    <property type="term" value="C:plasma membrane"/>
    <property type="evidence" value="ECO:0007669"/>
    <property type="project" value="UniProtKB-SubCell"/>
</dbReference>
<dbReference type="GO" id="GO:0015627">
    <property type="term" value="C:type II protein secretion system complex"/>
    <property type="evidence" value="ECO:0007669"/>
    <property type="project" value="InterPro"/>
</dbReference>
<dbReference type="Gene3D" id="3.55.40.10">
    <property type="entry name" value="minor pseudopilin epsh domain"/>
    <property type="match status" value="1"/>
</dbReference>
<evidence type="ECO:0000313" key="14">
    <source>
        <dbReference type="Proteomes" id="UP000000393"/>
    </source>
</evidence>
<feature type="transmembrane region" description="Helical" evidence="11">
    <location>
        <begin position="6"/>
        <end position="27"/>
    </location>
</feature>
<evidence type="ECO:0000256" key="6">
    <source>
        <dbReference type="ARBA" id="ARBA00022692"/>
    </source>
</evidence>
<keyword evidence="6 11" id="KW-0812">Transmembrane</keyword>
<gene>
    <name evidence="13" type="ordered locus">Nwat_2102</name>
</gene>
<keyword evidence="5" id="KW-0997">Cell inner membrane</keyword>
<organism evidence="13 14">
    <name type="scientific">Nitrosococcus watsoni (strain C-113)</name>
    <dbReference type="NCBI Taxonomy" id="105559"/>
    <lineage>
        <taxon>Bacteria</taxon>
        <taxon>Pseudomonadati</taxon>
        <taxon>Pseudomonadota</taxon>
        <taxon>Gammaproteobacteria</taxon>
        <taxon>Chromatiales</taxon>
        <taxon>Chromatiaceae</taxon>
        <taxon>Nitrosococcus</taxon>
    </lineage>
</organism>
<evidence type="ECO:0000256" key="7">
    <source>
        <dbReference type="ARBA" id="ARBA00022989"/>
    </source>
</evidence>
<dbReference type="STRING" id="105559.Nwat_2102"/>
<evidence type="ECO:0000256" key="10">
    <source>
        <dbReference type="ARBA" id="ARBA00030775"/>
    </source>
</evidence>